<name>A0A7Y9XY99_9SPHN</name>
<keyword evidence="9" id="KW-0547">Nucleotide-binding</keyword>
<evidence type="ECO:0000256" key="13">
    <source>
        <dbReference type="ARBA" id="ARBA00023170"/>
    </source>
</evidence>
<keyword evidence="10" id="KW-0418">Kinase</keyword>
<dbReference type="AlphaFoldDB" id="A0A7Y9XY99"/>
<dbReference type="NCBIfam" id="TIGR00229">
    <property type="entry name" value="sensory_box"/>
    <property type="match status" value="1"/>
</dbReference>
<dbReference type="SMART" id="SM00065">
    <property type="entry name" value="GAF"/>
    <property type="match status" value="1"/>
</dbReference>
<dbReference type="Gene3D" id="3.30.450.20">
    <property type="entry name" value="PAS domain"/>
    <property type="match status" value="1"/>
</dbReference>
<evidence type="ECO:0000313" key="17">
    <source>
        <dbReference type="Proteomes" id="UP000522081"/>
    </source>
</evidence>
<sequence>MNTPKPHGLSEAERLAALETYPIEDGDVRKKLDRLARLAATVCGAPVGLVSLVGSDRQVFVGRAGTELAETPRAWSFCDHAMRQEACMTVPDAGRDERFADNPLVTGEPGIRFYAGQPLRSPEGLPLGAFCVIDTKPRPALDSEQCETLETLAEAAMAILEKARIEARSRKLAEEQSWQIEHHRHRFETLADAMPQLVWATTPDGQVDYLNRGWREFTGRPLEDSYGHKWLGFLHPDDAEKTAGVWSESLESRKPYEIEYRLFRHDGQYRWQLARGLPMLAPDGEILRWIGTCTDIHDQKETSDLLAILSRELNHRIKNIFAVIGGLIALTVRRHPEARDLGRDLQDRILALGRAHDYVRTDARGEFEPHPHTSLKGMLEALLAPYGARDEARFTMTGQDIAIDDRSATPLALYFHELATNAAKYGALSADDGTVEIALSENGDDAELTWSESGGPPVLPSSENGFGAALIDMSIHRQLGGRVEYDWRRTGLVVRAIVPRSALAREGNT</sequence>
<dbReference type="GO" id="GO:0004673">
    <property type="term" value="F:protein histidine kinase activity"/>
    <property type="evidence" value="ECO:0007669"/>
    <property type="project" value="UniProtKB-EC"/>
</dbReference>
<keyword evidence="5" id="KW-0716">Sensory transduction</keyword>
<evidence type="ECO:0000256" key="12">
    <source>
        <dbReference type="ARBA" id="ARBA00022991"/>
    </source>
</evidence>
<dbReference type="InterPro" id="IPR000014">
    <property type="entry name" value="PAS"/>
</dbReference>
<feature type="domain" description="PAS" evidence="14">
    <location>
        <begin position="183"/>
        <end position="253"/>
    </location>
</feature>
<evidence type="ECO:0000256" key="11">
    <source>
        <dbReference type="ARBA" id="ARBA00022840"/>
    </source>
</evidence>
<dbReference type="PROSITE" id="PS50112">
    <property type="entry name" value="PAS"/>
    <property type="match status" value="1"/>
</dbReference>
<evidence type="ECO:0000256" key="9">
    <source>
        <dbReference type="ARBA" id="ARBA00022741"/>
    </source>
</evidence>
<reference evidence="16 17" key="1">
    <citation type="submission" date="2020-07" db="EMBL/GenBank/DDBJ databases">
        <title>Genomic Encyclopedia of Type Strains, Phase IV (KMG-IV): sequencing the most valuable type-strain genomes for metagenomic binning, comparative biology and taxonomic classification.</title>
        <authorList>
            <person name="Goeker M."/>
        </authorList>
    </citation>
    <scope>NUCLEOTIDE SEQUENCE [LARGE SCALE GENOMIC DNA]</scope>
    <source>
        <strain evidence="16 17">DSM 29043</strain>
    </source>
</reference>
<dbReference type="PANTHER" id="PTHR43102">
    <property type="entry name" value="SLR1143 PROTEIN"/>
    <property type="match status" value="1"/>
</dbReference>
<organism evidence="16 17">
    <name type="scientific">Novosphingobium marinum</name>
    <dbReference type="NCBI Taxonomy" id="1514948"/>
    <lineage>
        <taxon>Bacteria</taxon>
        <taxon>Pseudomonadati</taxon>
        <taxon>Pseudomonadota</taxon>
        <taxon>Alphaproteobacteria</taxon>
        <taxon>Sphingomonadales</taxon>
        <taxon>Sphingomonadaceae</taxon>
        <taxon>Novosphingobium</taxon>
    </lineage>
</organism>
<dbReference type="InterPro" id="IPR036890">
    <property type="entry name" value="HATPase_C_sf"/>
</dbReference>
<dbReference type="GO" id="GO:0005524">
    <property type="term" value="F:ATP binding"/>
    <property type="evidence" value="ECO:0007669"/>
    <property type="project" value="UniProtKB-KW"/>
</dbReference>
<dbReference type="InterPro" id="IPR001610">
    <property type="entry name" value="PAC"/>
</dbReference>
<dbReference type="InterPro" id="IPR011102">
    <property type="entry name" value="Sig_transdc_His_kinase_HWE"/>
</dbReference>
<keyword evidence="12" id="KW-0157">Chromophore</keyword>
<evidence type="ECO:0000256" key="8">
    <source>
        <dbReference type="ARBA" id="ARBA00022679"/>
    </source>
</evidence>
<feature type="domain" description="PAC" evidence="15">
    <location>
        <begin position="256"/>
        <end position="308"/>
    </location>
</feature>
<dbReference type="GO" id="GO:0009881">
    <property type="term" value="F:photoreceptor activity"/>
    <property type="evidence" value="ECO:0007669"/>
    <property type="project" value="UniProtKB-KW"/>
</dbReference>
<keyword evidence="6" id="KW-0285">Flavoprotein</keyword>
<evidence type="ECO:0000256" key="4">
    <source>
        <dbReference type="ARBA" id="ARBA00022553"/>
    </source>
</evidence>
<keyword evidence="17" id="KW-1185">Reference proteome</keyword>
<dbReference type="InterPro" id="IPR035965">
    <property type="entry name" value="PAS-like_dom_sf"/>
</dbReference>
<protein>
    <recommendedName>
        <fullName evidence="2">histidine kinase</fullName>
        <ecNumber evidence="2">2.7.13.3</ecNumber>
    </recommendedName>
</protein>
<evidence type="ECO:0000256" key="6">
    <source>
        <dbReference type="ARBA" id="ARBA00022630"/>
    </source>
</evidence>
<evidence type="ECO:0000256" key="1">
    <source>
        <dbReference type="ARBA" id="ARBA00000085"/>
    </source>
</evidence>
<accession>A0A7Y9XY99</accession>
<dbReference type="PROSITE" id="PS50113">
    <property type="entry name" value="PAC"/>
    <property type="match status" value="1"/>
</dbReference>
<dbReference type="SMART" id="SM00911">
    <property type="entry name" value="HWE_HK"/>
    <property type="match status" value="1"/>
</dbReference>
<evidence type="ECO:0000256" key="3">
    <source>
        <dbReference type="ARBA" id="ARBA00022543"/>
    </source>
</evidence>
<dbReference type="Pfam" id="PF07536">
    <property type="entry name" value="HWE_HK"/>
    <property type="match status" value="1"/>
</dbReference>
<dbReference type="RefSeq" id="WP_218845299.1">
    <property type="nucleotide sequence ID" value="NZ_BMGF01000008.1"/>
</dbReference>
<comment type="caution">
    <text evidence="16">The sequence shown here is derived from an EMBL/GenBank/DDBJ whole genome shotgun (WGS) entry which is preliminary data.</text>
</comment>
<dbReference type="EMBL" id="JACBZF010000007">
    <property type="protein sequence ID" value="NYH96819.1"/>
    <property type="molecule type" value="Genomic_DNA"/>
</dbReference>
<dbReference type="FunFam" id="3.30.450.20:FF:000099">
    <property type="entry name" value="Sensory box sensor histidine kinase"/>
    <property type="match status" value="1"/>
</dbReference>
<dbReference type="Proteomes" id="UP000522081">
    <property type="component" value="Unassembled WGS sequence"/>
</dbReference>
<proteinExistence type="predicted"/>
<dbReference type="SMART" id="SM00091">
    <property type="entry name" value="PAS"/>
    <property type="match status" value="1"/>
</dbReference>
<dbReference type="CDD" id="cd00130">
    <property type="entry name" value="PAS"/>
    <property type="match status" value="1"/>
</dbReference>
<dbReference type="Gene3D" id="3.30.450.40">
    <property type="match status" value="1"/>
</dbReference>
<dbReference type="InterPro" id="IPR029016">
    <property type="entry name" value="GAF-like_dom_sf"/>
</dbReference>
<keyword evidence="13" id="KW-0675">Receptor</keyword>
<dbReference type="InterPro" id="IPR013655">
    <property type="entry name" value="PAS_fold_3"/>
</dbReference>
<comment type="catalytic activity">
    <reaction evidence="1">
        <text>ATP + protein L-histidine = ADP + protein N-phospho-L-histidine.</text>
        <dbReference type="EC" id="2.7.13.3"/>
    </reaction>
</comment>
<dbReference type="Pfam" id="PF01590">
    <property type="entry name" value="GAF"/>
    <property type="match status" value="1"/>
</dbReference>
<keyword evidence="3" id="KW-0600">Photoreceptor protein</keyword>
<evidence type="ECO:0000256" key="7">
    <source>
        <dbReference type="ARBA" id="ARBA00022643"/>
    </source>
</evidence>
<keyword evidence="8" id="KW-0808">Transferase</keyword>
<dbReference type="SMART" id="SM00086">
    <property type="entry name" value="PAC"/>
    <property type="match status" value="1"/>
</dbReference>
<gene>
    <name evidence="16" type="ORF">FHS75_003170</name>
</gene>
<evidence type="ECO:0000256" key="10">
    <source>
        <dbReference type="ARBA" id="ARBA00022777"/>
    </source>
</evidence>
<dbReference type="InterPro" id="IPR003018">
    <property type="entry name" value="GAF"/>
</dbReference>
<dbReference type="Gene3D" id="3.30.565.10">
    <property type="entry name" value="Histidine kinase-like ATPase, C-terminal domain"/>
    <property type="match status" value="1"/>
</dbReference>
<dbReference type="InterPro" id="IPR000700">
    <property type="entry name" value="PAS-assoc_C"/>
</dbReference>
<evidence type="ECO:0000259" key="14">
    <source>
        <dbReference type="PROSITE" id="PS50112"/>
    </source>
</evidence>
<keyword evidence="7" id="KW-0288">FMN</keyword>
<dbReference type="EC" id="2.7.13.3" evidence="2"/>
<keyword evidence="11" id="KW-0067">ATP-binding</keyword>
<dbReference type="PANTHER" id="PTHR43102:SF2">
    <property type="entry name" value="GAF DOMAIN-CONTAINING PROTEIN"/>
    <property type="match status" value="1"/>
</dbReference>
<evidence type="ECO:0000256" key="5">
    <source>
        <dbReference type="ARBA" id="ARBA00022606"/>
    </source>
</evidence>
<dbReference type="SUPFAM" id="SSF55785">
    <property type="entry name" value="PYP-like sensor domain (PAS domain)"/>
    <property type="match status" value="1"/>
</dbReference>
<evidence type="ECO:0000259" key="15">
    <source>
        <dbReference type="PROSITE" id="PS50113"/>
    </source>
</evidence>
<evidence type="ECO:0000256" key="2">
    <source>
        <dbReference type="ARBA" id="ARBA00012438"/>
    </source>
</evidence>
<dbReference type="Pfam" id="PF08447">
    <property type="entry name" value="PAS_3"/>
    <property type="match status" value="1"/>
</dbReference>
<keyword evidence="4" id="KW-0597">Phosphoprotein</keyword>
<evidence type="ECO:0000313" key="16">
    <source>
        <dbReference type="EMBL" id="NYH96819.1"/>
    </source>
</evidence>
<dbReference type="SUPFAM" id="SSF55874">
    <property type="entry name" value="ATPase domain of HSP90 chaperone/DNA topoisomerase II/histidine kinase"/>
    <property type="match status" value="1"/>
</dbReference>
<dbReference type="SUPFAM" id="SSF55781">
    <property type="entry name" value="GAF domain-like"/>
    <property type="match status" value="1"/>
</dbReference>